<gene>
    <name evidence="2" type="ORF">PN36_21710</name>
</gene>
<dbReference type="EMBL" id="JSZA02000098">
    <property type="protein sequence ID" value="KHD06248.1"/>
    <property type="molecule type" value="Genomic_DNA"/>
</dbReference>
<evidence type="ECO:0000313" key="2">
    <source>
        <dbReference type="EMBL" id="KHD06248.1"/>
    </source>
</evidence>
<dbReference type="AlphaFoldDB" id="A0A0A6P631"/>
<dbReference type="Proteomes" id="UP000030428">
    <property type="component" value="Unassembled WGS sequence"/>
</dbReference>
<accession>A0A0A6P631</accession>
<dbReference type="InterPro" id="IPR025272">
    <property type="entry name" value="SocA_Panacea"/>
</dbReference>
<organism evidence="2 3">
    <name type="scientific">Candidatus Thiomargarita nelsonii</name>
    <dbReference type="NCBI Taxonomy" id="1003181"/>
    <lineage>
        <taxon>Bacteria</taxon>
        <taxon>Pseudomonadati</taxon>
        <taxon>Pseudomonadota</taxon>
        <taxon>Gammaproteobacteria</taxon>
        <taxon>Thiotrichales</taxon>
        <taxon>Thiotrichaceae</taxon>
        <taxon>Thiomargarita</taxon>
    </lineage>
</organism>
<sequence length="191" mass="22609">MLEPKNHGLLRNHQREKLINVMVYFAQNTQKCGKVKLFKLMYFLDFEHYKQIGRSVTGLNYYAWPMGPVPVDLYAEFDVPAADMLSCVQFDPIPVKNGLMIYIKPVAEFDNSYFSKRELRLMEQLVSQYYETSAEEMIEASHLEHKPWQRVYIQEGKKQQLIPYEYVLTPKEKEVISELSQEHQEMLSNFL</sequence>
<reference evidence="2 3" key="1">
    <citation type="journal article" date="2016" name="Front. Microbiol.">
        <title>Single-Cell (Meta-)Genomics of a Dimorphic Candidatus Thiomargarita nelsonii Reveals Genomic Plasticity.</title>
        <authorList>
            <person name="Flood B.E."/>
            <person name="Fliss P."/>
            <person name="Jones D.S."/>
            <person name="Dick G.J."/>
            <person name="Jain S."/>
            <person name="Kaster A.K."/>
            <person name="Winkel M."/>
            <person name="Mussmann M."/>
            <person name="Bailey J."/>
        </authorList>
    </citation>
    <scope>NUCLEOTIDE SEQUENCE [LARGE SCALE GENOMIC DNA]</scope>
    <source>
        <strain evidence="2">Hydrate Ridge</strain>
    </source>
</reference>
<name>A0A0A6P631_9GAMM</name>
<proteinExistence type="predicted"/>
<comment type="caution">
    <text evidence="2">The sequence shown here is derived from an EMBL/GenBank/DDBJ whole genome shotgun (WGS) entry which is preliminary data.</text>
</comment>
<evidence type="ECO:0000259" key="1">
    <source>
        <dbReference type="Pfam" id="PF13274"/>
    </source>
</evidence>
<keyword evidence="3" id="KW-1185">Reference proteome</keyword>
<dbReference type="Pfam" id="PF13274">
    <property type="entry name" value="SocA_Panacea"/>
    <property type="match status" value="1"/>
</dbReference>
<protein>
    <recommendedName>
        <fullName evidence="1">Antitoxin SocA-like Panacea domain-containing protein</fullName>
    </recommendedName>
</protein>
<feature type="domain" description="Antitoxin SocA-like Panacea" evidence="1">
    <location>
        <begin position="37"/>
        <end position="149"/>
    </location>
</feature>
<evidence type="ECO:0000313" key="3">
    <source>
        <dbReference type="Proteomes" id="UP000030428"/>
    </source>
</evidence>